<dbReference type="Pfam" id="PF13912">
    <property type="entry name" value="zf-C2H2_6"/>
    <property type="match status" value="2"/>
</dbReference>
<keyword evidence="3" id="KW-0677">Repeat</keyword>
<feature type="domain" description="C2H2-type" evidence="11">
    <location>
        <begin position="37"/>
        <end position="64"/>
    </location>
</feature>
<dbReference type="InterPro" id="IPR013087">
    <property type="entry name" value="Znf_C2H2_type"/>
</dbReference>
<keyword evidence="5" id="KW-0862">Zinc</keyword>
<evidence type="ECO:0000256" key="3">
    <source>
        <dbReference type="ARBA" id="ARBA00022737"/>
    </source>
</evidence>
<feature type="domain" description="C2H2-type" evidence="11">
    <location>
        <begin position="94"/>
        <end position="116"/>
    </location>
</feature>
<gene>
    <name evidence="12" type="ORF">CCAM_LOCUS18547</name>
</gene>
<evidence type="ECO:0000313" key="12">
    <source>
        <dbReference type="EMBL" id="VFQ76771.1"/>
    </source>
</evidence>
<evidence type="ECO:0000256" key="8">
    <source>
        <dbReference type="ARBA" id="ARBA00023242"/>
    </source>
</evidence>
<keyword evidence="2" id="KW-0479">Metal-binding</keyword>
<name>A0A484LK38_9ASTE</name>
<dbReference type="Proteomes" id="UP000595140">
    <property type="component" value="Unassembled WGS sequence"/>
</dbReference>
<dbReference type="GO" id="GO:0005634">
    <property type="term" value="C:nucleus"/>
    <property type="evidence" value="ECO:0007669"/>
    <property type="project" value="UniProtKB-SubCell"/>
</dbReference>
<organism evidence="12 13">
    <name type="scientific">Cuscuta campestris</name>
    <dbReference type="NCBI Taxonomy" id="132261"/>
    <lineage>
        <taxon>Eukaryota</taxon>
        <taxon>Viridiplantae</taxon>
        <taxon>Streptophyta</taxon>
        <taxon>Embryophyta</taxon>
        <taxon>Tracheophyta</taxon>
        <taxon>Spermatophyta</taxon>
        <taxon>Magnoliopsida</taxon>
        <taxon>eudicotyledons</taxon>
        <taxon>Gunneridae</taxon>
        <taxon>Pentapetalae</taxon>
        <taxon>asterids</taxon>
        <taxon>lamiids</taxon>
        <taxon>Solanales</taxon>
        <taxon>Convolvulaceae</taxon>
        <taxon>Cuscuteae</taxon>
        <taxon>Cuscuta</taxon>
        <taxon>Cuscuta subgen. Grammica</taxon>
        <taxon>Cuscuta sect. Cleistogrammica</taxon>
    </lineage>
</organism>
<evidence type="ECO:0000256" key="6">
    <source>
        <dbReference type="ARBA" id="ARBA00023015"/>
    </source>
</evidence>
<dbReference type="PANTHER" id="PTHR26374">
    <property type="entry name" value="ZINC FINGER PROTEIN ZAT5"/>
    <property type="match status" value="1"/>
</dbReference>
<dbReference type="SMART" id="SM00355">
    <property type="entry name" value="ZnF_C2H2"/>
    <property type="match status" value="2"/>
</dbReference>
<keyword evidence="7" id="KW-0804">Transcription</keyword>
<evidence type="ECO:0000313" key="13">
    <source>
        <dbReference type="Proteomes" id="UP000595140"/>
    </source>
</evidence>
<dbReference type="PROSITE" id="PS50157">
    <property type="entry name" value="ZINC_FINGER_C2H2_2"/>
    <property type="match status" value="2"/>
</dbReference>
<feature type="region of interest" description="Disordered" evidence="10">
    <location>
        <begin position="63"/>
        <end position="90"/>
    </location>
</feature>
<dbReference type="EMBL" id="OOIL02001568">
    <property type="protein sequence ID" value="VFQ76771.1"/>
    <property type="molecule type" value="Genomic_DNA"/>
</dbReference>
<dbReference type="OrthoDB" id="9411774at2759"/>
<accession>A0A484LK38</accession>
<evidence type="ECO:0000259" key="11">
    <source>
        <dbReference type="PROSITE" id="PS50157"/>
    </source>
</evidence>
<dbReference type="PANTHER" id="PTHR26374:SF379">
    <property type="entry name" value="ZINC FINGER PROTEIN ZAT12"/>
    <property type="match status" value="1"/>
</dbReference>
<dbReference type="InterPro" id="IPR036236">
    <property type="entry name" value="Znf_C2H2_sf"/>
</dbReference>
<comment type="subcellular location">
    <subcellularLocation>
        <location evidence="1">Nucleus</location>
    </subcellularLocation>
</comment>
<evidence type="ECO:0000256" key="9">
    <source>
        <dbReference type="PROSITE-ProRule" id="PRU00042"/>
    </source>
</evidence>
<evidence type="ECO:0000256" key="7">
    <source>
        <dbReference type="ARBA" id="ARBA00023163"/>
    </source>
</evidence>
<evidence type="ECO:0000256" key="4">
    <source>
        <dbReference type="ARBA" id="ARBA00022771"/>
    </source>
</evidence>
<sequence length="192" mass="20030">MSMEEDRVAAVERLVFLANVCAASFLSPPGADASASFACKTCDKKFASFQALGGHRASHKRARLVAGPTLGGERDGGEAGNNSNSNSNKGKQMHCCSICGVEFTMGQALGGHMRRHRAAALLNSSSYNNNGCSGKPAAAAAALPVLRRANSGKRVFGVGLDLDLNLTPPDSSDFAFGSNSKTPHTPVLHCFF</sequence>
<dbReference type="GO" id="GO:0010200">
    <property type="term" value="P:response to chitin"/>
    <property type="evidence" value="ECO:0007669"/>
    <property type="project" value="TreeGrafter"/>
</dbReference>
<dbReference type="GO" id="GO:0006950">
    <property type="term" value="P:response to stress"/>
    <property type="evidence" value="ECO:0007669"/>
    <property type="project" value="TreeGrafter"/>
</dbReference>
<keyword evidence="4 9" id="KW-0863">Zinc-finger</keyword>
<dbReference type="Gene3D" id="3.30.160.60">
    <property type="entry name" value="Classic Zinc Finger"/>
    <property type="match status" value="1"/>
</dbReference>
<keyword evidence="8" id="KW-0539">Nucleus</keyword>
<evidence type="ECO:0000256" key="5">
    <source>
        <dbReference type="ARBA" id="ARBA00022833"/>
    </source>
</evidence>
<dbReference type="AlphaFoldDB" id="A0A484LK38"/>
<evidence type="ECO:0000256" key="2">
    <source>
        <dbReference type="ARBA" id="ARBA00022723"/>
    </source>
</evidence>
<dbReference type="SUPFAM" id="SSF57667">
    <property type="entry name" value="beta-beta-alpha zinc fingers"/>
    <property type="match status" value="1"/>
</dbReference>
<reference evidence="12 13" key="1">
    <citation type="submission" date="2018-04" db="EMBL/GenBank/DDBJ databases">
        <authorList>
            <person name="Vogel A."/>
        </authorList>
    </citation>
    <scope>NUCLEOTIDE SEQUENCE [LARGE SCALE GENOMIC DNA]</scope>
</reference>
<evidence type="ECO:0000256" key="10">
    <source>
        <dbReference type="SAM" id="MobiDB-lite"/>
    </source>
</evidence>
<protein>
    <recommendedName>
        <fullName evidence="11">C2H2-type domain-containing protein</fullName>
    </recommendedName>
</protein>
<dbReference type="PROSITE" id="PS00028">
    <property type="entry name" value="ZINC_FINGER_C2H2_1"/>
    <property type="match status" value="2"/>
</dbReference>
<dbReference type="GO" id="GO:0008270">
    <property type="term" value="F:zinc ion binding"/>
    <property type="evidence" value="ECO:0007669"/>
    <property type="project" value="UniProtKB-KW"/>
</dbReference>
<evidence type="ECO:0000256" key="1">
    <source>
        <dbReference type="ARBA" id="ARBA00004123"/>
    </source>
</evidence>
<proteinExistence type="predicted"/>
<keyword evidence="13" id="KW-1185">Reference proteome</keyword>
<keyword evidence="6" id="KW-0805">Transcription regulation</keyword>